<keyword evidence="5" id="KW-1185">Reference proteome</keyword>
<evidence type="ECO:0000313" key="5">
    <source>
        <dbReference type="Proteomes" id="UP000282574"/>
    </source>
</evidence>
<dbReference type="InterPro" id="IPR050465">
    <property type="entry name" value="UPF0194_transport"/>
</dbReference>
<organism evidence="4 5">
    <name type="scientific">Chroococcidiopsis cubana SAG 39.79</name>
    <dbReference type="NCBI Taxonomy" id="388085"/>
    <lineage>
        <taxon>Bacteria</taxon>
        <taxon>Bacillati</taxon>
        <taxon>Cyanobacteriota</taxon>
        <taxon>Cyanophyceae</taxon>
        <taxon>Chroococcidiopsidales</taxon>
        <taxon>Chroococcidiopsidaceae</taxon>
        <taxon>Chroococcidiopsis</taxon>
    </lineage>
</organism>
<dbReference type="Proteomes" id="UP000282574">
    <property type="component" value="Unassembled WGS sequence"/>
</dbReference>
<dbReference type="RefSeq" id="WP_127024785.1">
    <property type="nucleotide sequence ID" value="NZ_JAVKZF010000004.1"/>
</dbReference>
<dbReference type="GO" id="GO:0030313">
    <property type="term" value="C:cell envelope"/>
    <property type="evidence" value="ECO:0007669"/>
    <property type="project" value="UniProtKB-SubCell"/>
</dbReference>
<evidence type="ECO:0000256" key="3">
    <source>
        <dbReference type="SAM" id="Coils"/>
    </source>
</evidence>
<name>A0AB37UBK5_9CYAN</name>
<evidence type="ECO:0000256" key="1">
    <source>
        <dbReference type="ARBA" id="ARBA00004196"/>
    </source>
</evidence>
<keyword evidence="2 3" id="KW-0175">Coiled coil</keyword>
<protein>
    <submittedName>
        <fullName evidence="4">HlyD family secretion protein</fullName>
    </submittedName>
</protein>
<evidence type="ECO:0000313" key="4">
    <source>
        <dbReference type="EMBL" id="RUT03364.1"/>
    </source>
</evidence>
<dbReference type="AlphaFoldDB" id="A0AB37UBK5"/>
<reference evidence="4 5" key="1">
    <citation type="journal article" date="2019" name="Genome Biol. Evol.">
        <title>Day and night: Metabolic profiles and evolutionary relationships of six axenic non-marine cyanobacteria.</title>
        <authorList>
            <person name="Will S.E."/>
            <person name="Henke P."/>
            <person name="Boedeker C."/>
            <person name="Huang S."/>
            <person name="Brinkmann H."/>
            <person name="Rohde M."/>
            <person name="Jarek M."/>
            <person name="Friedl T."/>
            <person name="Seufert S."/>
            <person name="Schumacher M."/>
            <person name="Overmann J."/>
            <person name="Neumann-Schaal M."/>
            <person name="Petersen J."/>
        </authorList>
    </citation>
    <scope>NUCLEOTIDE SEQUENCE [LARGE SCALE GENOMIC DNA]</scope>
    <source>
        <strain evidence="4 5">SAG 39.79</strain>
    </source>
</reference>
<comment type="caution">
    <text evidence="4">The sequence shown here is derived from an EMBL/GenBank/DDBJ whole genome shotgun (WGS) entry which is preliminary data.</text>
</comment>
<dbReference type="PANTHER" id="PTHR32347">
    <property type="entry name" value="EFFLUX SYSTEM COMPONENT YKNX-RELATED"/>
    <property type="match status" value="1"/>
</dbReference>
<evidence type="ECO:0000256" key="2">
    <source>
        <dbReference type="ARBA" id="ARBA00023054"/>
    </source>
</evidence>
<dbReference type="Gene3D" id="2.40.30.170">
    <property type="match status" value="1"/>
</dbReference>
<feature type="coiled-coil region" evidence="3">
    <location>
        <begin position="138"/>
        <end position="268"/>
    </location>
</feature>
<proteinExistence type="predicted"/>
<gene>
    <name evidence="4" type="ORF">DSM107010_60510</name>
</gene>
<dbReference type="Gene3D" id="1.10.287.470">
    <property type="entry name" value="Helix hairpin bin"/>
    <property type="match status" value="1"/>
</dbReference>
<dbReference type="EMBL" id="RSCK01000098">
    <property type="protein sequence ID" value="RUT03364.1"/>
    <property type="molecule type" value="Genomic_DNA"/>
</dbReference>
<comment type="subcellular location">
    <subcellularLocation>
        <location evidence="1">Cell envelope</location>
    </subcellularLocation>
</comment>
<sequence length="416" mass="46673">MSLNKTASGKIILSILIFTCLAVIGIRLRRNFSQIQSAQAFINGEIIFVRASISGELELKSEKIKLSEQLEKGTRIGTIKSTIENPRVSVLRIEKQQLKSRLQDVQQQSFGVKQQILNRAKLMNLFKQQSSSQRMLQLKYAHQQIKQFEGEIAREQARKKVAQRDAQRLASLAKEGVETVSRAENKIAEAQQASAVVKEAQSRIELAKLNLEATKAGGLQLEGTRTLSYPETRVLELDAELIDLKQQRRNLSQQIQSIQSQLSITSKELQAQQNVSVLAPTTGTIWSIDSQSQEIVEANKSIIQLLNCQNLWIEAFINETEANKLVVGQEAEINLDNSSNLRWKGRVETIRAGTGRVEVGQYVVEPPPEIAQRQLPVRVATVRIKVDWQKSLRSDDFCLAGRSVNVRFIGSKSSTF</sequence>
<accession>A0AB37UBK5</accession>